<evidence type="ECO:0000313" key="1">
    <source>
        <dbReference type="EMBL" id="GGF12466.1"/>
    </source>
</evidence>
<dbReference type="AlphaFoldDB" id="A0A917ETT2"/>
<dbReference type="Pfam" id="PF12686">
    <property type="entry name" value="DUF3800"/>
    <property type="match status" value="1"/>
</dbReference>
<proteinExistence type="predicted"/>
<organism evidence="1 2">
    <name type="scientific">Subtercola lobariae</name>
    <dbReference type="NCBI Taxonomy" id="1588641"/>
    <lineage>
        <taxon>Bacteria</taxon>
        <taxon>Bacillati</taxon>
        <taxon>Actinomycetota</taxon>
        <taxon>Actinomycetes</taxon>
        <taxon>Micrococcales</taxon>
        <taxon>Microbacteriaceae</taxon>
        <taxon>Subtercola</taxon>
    </lineage>
</organism>
<gene>
    <name evidence="1" type="ORF">GCM10011399_03010</name>
</gene>
<name>A0A917ETT2_9MICO</name>
<dbReference type="Proteomes" id="UP000598775">
    <property type="component" value="Unassembled WGS sequence"/>
</dbReference>
<dbReference type="InterPro" id="IPR024524">
    <property type="entry name" value="DUF3800"/>
</dbReference>
<accession>A0A917ETT2</accession>
<evidence type="ECO:0000313" key="2">
    <source>
        <dbReference type="Proteomes" id="UP000598775"/>
    </source>
</evidence>
<dbReference type="EMBL" id="BMGP01000001">
    <property type="protein sequence ID" value="GGF12466.1"/>
    <property type="molecule type" value="Genomic_DNA"/>
</dbReference>
<protein>
    <submittedName>
        <fullName evidence="1">Uncharacterized protein</fullName>
    </submittedName>
</protein>
<sequence length="120" mass="13833">MSTHLRERPAEMHNYAIRSLLTHTHGTIADAKIKIDGNDTKTFRLQNAAYFRRVVNDECPGTIREISTADSSKNVMIQLADMVVGAIHRSYKPDKNDCRLYRALLAKRLNDRRSSVWEFK</sequence>
<comment type="caution">
    <text evidence="1">The sequence shown here is derived from an EMBL/GenBank/DDBJ whole genome shotgun (WGS) entry which is preliminary data.</text>
</comment>
<keyword evidence="2" id="KW-1185">Reference proteome</keyword>
<reference evidence="1 2" key="1">
    <citation type="journal article" date="2014" name="Int. J. Syst. Evol. Microbiol.">
        <title>Complete genome sequence of Corynebacterium casei LMG S-19264T (=DSM 44701T), isolated from a smear-ripened cheese.</title>
        <authorList>
            <consortium name="US DOE Joint Genome Institute (JGI-PGF)"/>
            <person name="Walter F."/>
            <person name="Albersmeier A."/>
            <person name="Kalinowski J."/>
            <person name="Ruckert C."/>
        </authorList>
    </citation>
    <scope>NUCLEOTIDE SEQUENCE [LARGE SCALE GENOMIC DNA]</scope>
    <source>
        <strain evidence="1 2">CGMCC 1.12976</strain>
    </source>
</reference>